<name>A0A4R8A0Z1_9ACTN</name>
<dbReference type="InterPro" id="IPR004518">
    <property type="entry name" value="MazG-like_dom"/>
</dbReference>
<evidence type="ECO:0000259" key="2">
    <source>
        <dbReference type="Pfam" id="PF18722"/>
    </source>
</evidence>
<evidence type="ECO:0000313" key="3">
    <source>
        <dbReference type="EMBL" id="TDW24159.1"/>
    </source>
</evidence>
<proteinExistence type="predicted"/>
<evidence type="ECO:0000259" key="1">
    <source>
        <dbReference type="Pfam" id="PF03819"/>
    </source>
</evidence>
<dbReference type="EMBL" id="SODF01000001">
    <property type="protein sequence ID" value="TDW24159.1"/>
    <property type="molecule type" value="Genomic_DNA"/>
</dbReference>
<dbReference type="InterPro" id="IPR041407">
    <property type="entry name" value="MazG_C"/>
</dbReference>
<dbReference type="Gene3D" id="1.10.287.1080">
    <property type="entry name" value="MazG-like"/>
    <property type="match status" value="1"/>
</dbReference>
<sequence length="302" mass="33995">MDIAEYQRLTAGTDILDPADLGLPILGLAGEVGSLAAEYKKRQRDTVGYRAFKDEVREDLGDLLWYAAALARRCELDLTEVLVDNLRKTQERFVRPPTPPPHPLFDQACEPGEQLPRTLDITFVEQLAYDRGHAPVPVVRIYQGTAPVGDPLDDNRDDNDDYRFHDALHLGHLAVLGWSPTMRRLLGRKRSSDRDVDRIEDGGRASVVEEGLTAYVFSVAVDHSLFATSDRVPIDVVKACRRMTAHLEVRRRTAADWEYAILAGYRVFRELQTHRGGTVHVDLLNRSLSFTPLAREAESAIR</sequence>
<accession>A0A4R8A0Z1</accession>
<dbReference type="SUPFAM" id="SSF101386">
    <property type="entry name" value="all-alpha NTP pyrophosphatases"/>
    <property type="match status" value="1"/>
</dbReference>
<protein>
    <submittedName>
        <fullName evidence="3">MazG-like nucleotide pyrophosphohydrolase family protein</fullName>
    </submittedName>
</protein>
<keyword evidence="3" id="KW-0378">Hydrolase</keyword>
<dbReference type="Pfam" id="PF03819">
    <property type="entry name" value="MazG"/>
    <property type="match status" value="1"/>
</dbReference>
<comment type="caution">
    <text evidence="3">The sequence shown here is derived from an EMBL/GenBank/DDBJ whole genome shotgun (WGS) entry which is preliminary data.</text>
</comment>
<dbReference type="AlphaFoldDB" id="A0A4R8A0Z1"/>
<evidence type="ECO:0000313" key="4">
    <source>
        <dbReference type="Proteomes" id="UP000295447"/>
    </source>
</evidence>
<gene>
    <name evidence="3" type="ORF">EV650_3025</name>
</gene>
<organism evidence="3 4">
    <name type="scientific">Kribbella kalugense</name>
    <dbReference type="NCBI Taxonomy" id="2512221"/>
    <lineage>
        <taxon>Bacteria</taxon>
        <taxon>Bacillati</taxon>
        <taxon>Actinomycetota</taxon>
        <taxon>Actinomycetes</taxon>
        <taxon>Propionibacteriales</taxon>
        <taxon>Kribbellaceae</taxon>
        <taxon>Kribbella</taxon>
    </lineage>
</organism>
<feature type="domain" description="MazG C-terminal" evidence="2">
    <location>
        <begin position="102"/>
        <end position="292"/>
    </location>
</feature>
<dbReference type="Proteomes" id="UP000295447">
    <property type="component" value="Unassembled WGS sequence"/>
</dbReference>
<dbReference type="OrthoDB" id="5953925at2"/>
<dbReference type="CDD" id="cd11541">
    <property type="entry name" value="NTP-PPase_u4"/>
    <property type="match status" value="1"/>
</dbReference>
<dbReference type="InterPro" id="IPR011379">
    <property type="entry name" value="MazG-related_GP37"/>
</dbReference>
<feature type="domain" description="NTP pyrophosphohydrolase MazG-like" evidence="1">
    <location>
        <begin position="27"/>
        <end position="92"/>
    </location>
</feature>
<reference evidence="3 4" key="1">
    <citation type="submission" date="2019-03" db="EMBL/GenBank/DDBJ databases">
        <title>Genomic Encyclopedia of Type Strains, Phase III (KMG-III): the genomes of soil and plant-associated and newly described type strains.</title>
        <authorList>
            <person name="Whitman W."/>
        </authorList>
    </citation>
    <scope>NUCLEOTIDE SEQUENCE [LARGE SCALE GENOMIC DNA]</scope>
    <source>
        <strain evidence="3 4">VKM Ac-2570</strain>
    </source>
</reference>
<dbReference type="Pfam" id="PF18722">
    <property type="entry name" value="MazG_C"/>
    <property type="match status" value="1"/>
</dbReference>
<keyword evidence="4" id="KW-1185">Reference proteome</keyword>
<dbReference type="RefSeq" id="WP_134119358.1">
    <property type="nucleotide sequence ID" value="NZ_SODF01000001.1"/>
</dbReference>
<dbReference type="GO" id="GO:0016787">
    <property type="term" value="F:hydrolase activity"/>
    <property type="evidence" value="ECO:0007669"/>
    <property type="project" value="UniProtKB-KW"/>
</dbReference>